<comment type="caution">
    <text evidence="2">The sequence shown here is derived from an EMBL/GenBank/DDBJ whole genome shotgun (WGS) entry which is preliminary data.</text>
</comment>
<dbReference type="RefSeq" id="WP_196201526.1">
    <property type="nucleotide sequence ID" value="NZ_JADPUN010000138.1"/>
</dbReference>
<feature type="compositionally biased region" description="Basic and acidic residues" evidence="1">
    <location>
        <begin position="48"/>
        <end position="57"/>
    </location>
</feature>
<keyword evidence="3" id="KW-1185">Reference proteome</keyword>
<evidence type="ECO:0000256" key="1">
    <source>
        <dbReference type="SAM" id="MobiDB-lite"/>
    </source>
</evidence>
<proteinExistence type="predicted"/>
<sequence>MRRTDAVGPDRDRRDGRDGGADLARATRSVPSTSPPLARSPVGRRPTACHDRPELGVRVEPAIPRPV</sequence>
<dbReference type="Proteomes" id="UP000638560">
    <property type="component" value="Unassembled WGS sequence"/>
</dbReference>
<accession>A0ABS0GUL5</accession>
<reference evidence="2 3" key="1">
    <citation type="submission" date="2020-11" db="EMBL/GenBank/DDBJ databases">
        <title>A novel isolate from a Black sea contaminated sediment with potential to produce alkanes: Plantactinospora alkalitolerans sp. nov.</title>
        <authorList>
            <person name="Carro L."/>
            <person name="Veyisoglu A."/>
            <person name="Guven K."/>
            <person name="Schumann P."/>
            <person name="Klenk H.-P."/>
            <person name="Sahin N."/>
        </authorList>
    </citation>
    <scope>NUCLEOTIDE SEQUENCE [LARGE SCALE GENOMIC DNA]</scope>
    <source>
        <strain evidence="2 3">S1510</strain>
    </source>
</reference>
<protein>
    <submittedName>
        <fullName evidence="2">Uncharacterized protein</fullName>
    </submittedName>
</protein>
<name>A0ABS0GUL5_9ACTN</name>
<evidence type="ECO:0000313" key="2">
    <source>
        <dbReference type="EMBL" id="MBF9129905.1"/>
    </source>
</evidence>
<feature type="compositionally biased region" description="Basic and acidic residues" evidence="1">
    <location>
        <begin position="1"/>
        <end position="20"/>
    </location>
</feature>
<evidence type="ECO:0000313" key="3">
    <source>
        <dbReference type="Proteomes" id="UP000638560"/>
    </source>
</evidence>
<dbReference type="EMBL" id="JADPUN010000138">
    <property type="protein sequence ID" value="MBF9129905.1"/>
    <property type="molecule type" value="Genomic_DNA"/>
</dbReference>
<organism evidence="2 3">
    <name type="scientific">Plantactinospora alkalitolerans</name>
    <dbReference type="NCBI Taxonomy" id="2789879"/>
    <lineage>
        <taxon>Bacteria</taxon>
        <taxon>Bacillati</taxon>
        <taxon>Actinomycetota</taxon>
        <taxon>Actinomycetes</taxon>
        <taxon>Micromonosporales</taxon>
        <taxon>Micromonosporaceae</taxon>
        <taxon>Plantactinospora</taxon>
    </lineage>
</organism>
<gene>
    <name evidence="2" type="ORF">I0C86_13165</name>
</gene>
<feature type="region of interest" description="Disordered" evidence="1">
    <location>
        <begin position="1"/>
        <end position="67"/>
    </location>
</feature>